<reference evidence="1 2" key="1">
    <citation type="journal article" date="2022" name="bioRxiv">
        <title>The genome of the oomycete Peronosclerospora sorghi, a cosmopolitan pathogen of maize and sorghum, is inflated with dispersed pseudogenes.</title>
        <authorList>
            <person name="Fletcher K."/>
            <person name="Martin F."/>
            <person name="Isakeit T."/>
            <person name="Cavanaugh K."/>
            <person name="Magill C."/>
            <person name="Michelmore R."/>
        </authorList>
    </citation>
    <scope>NUCLEOTIDE SEQUENCE [LARGE SCALE GENOMIC DNA]</scope>
    <source>
        <strain evidence="1">P6</strain>
    </source>
</reference>
<organism evidence="1 2">
    <name type="scientific">Peronosclerospora sorghi</name>
    <dbReference type="NCBI Taxonomy" id="230839"/>
    <lineage>
        <taxon>Eukaryota</taxon>
        <taxon>Sar</taxon>
        <taxon>Stramenopiles</taxon>
        <taxon>Oomycota</taxon>
        <taxon>Peronosporomycetes</taxon>
        <taxon>Peronosporales</taxon>
        <taxon>Peronosporaceae</taxon>
        <taxon>Peronosclerospora</taxon>
    </lineage>
</organism>
<accession>A0ACC0W5V3</accession>
<name>A0ACC0W5V3_9STRA</name>
<comment type="caution">
    <text evidence="1">The sequence shown here is derived from an EMBL/GenBank/DDBJ whole genome shotgun (WGS) entry which is preliminary data.</text>
</comment>
<keyword evidence="2" id="KW-1185">Reference proteome</keyword>
<evidence type="ECO:0000313" key="1">
    <source>
        <dbReference type="EMBL" id="KAI9913338.1"/>
    </source>
</evidence>
<protein>
    <submittedName>
        <fullName evidence="1">Uncharacterized protein</fullName>
    </submittedName>
</protein>
<dbReference type="Proteomes" id="UP001163321">
    <property type="component" value="Chromosome 4"/>
</dbReference>
<proteinExistence type="predicted"/>
<evidence type="ECO:0000313" key="2">
    <source>
        <dbReference type="Proteomes" id="UP001163321"/>
    </source>
</evidence>
<gene>
    <name evidence="1" type="ORF">PsorP6_005260</name>
</gene>
<sequence>MHGRLQGNKKPETTRFTLLLLEDGEFFLDDHRACRYLEPKALTPKTVSGRIKVCTRGFFFVPQDLQLPILRFPFRLMTFEPVAECFVPSEFQRVAEDEAPKVYVTFKTQQVIEMRQGGIDHPYRYRKTTEDRDDVCVNACSTATLKQRVPAKYIFTLKHVTLAAFLATSHILFEVATIPHGKLTKTQEAKLLAPLLAPRVTETFDPCLLIDFRERLVMDRGCVVNRIEPLLKFPGCLMLTTRRLYFQPASINNVFDHVLHWEYTSIHAIYKRRHLLQQIGLEIYLTNGDGFFFSFRSQTDRDEFYALMVAQPALQHCRRQDLHVMMQKWQRRELSNFEYLCFLNNASGRTLNDLTQYPVFPWILCDYTSPELKLDDPKVYRDLTKPMGALNEERLEYFKARYESMLRGEEAEGIPPPFLYGTHYSTPGYVLYFLVRKVPQYMLCLQSGKFDAPDRLFRSVKTTWEGCLSNHTDVKELIPEFFDCTLPADEWLNNTKHLDLGTTQTSDRVDDVVLPPWAHGNAIEFVQKHRAALESEYVSETLHHWIDLIFGYKQQGAQAVKANNCKLDSQRFCLAIFYYLSYEGSVDLEAIDDPLEKASLEAQIQEFGQTPKLLFSTPHPFRNEGRAKVQVATPDLLVSPRVQTPQINTKSRLVHGKSAQKLQHGRKVTQGAFKEYVESEEETEEDFTLKKYPSPRRCSVPCFPMFWKYLPTTMEQLNTYLWGTLQSTKPLKKWRWRSKLKTKDSPSTSLSWKQLAARQQHRGEVTSTVFSKDASFVVTTGRDGSLKISSTRTVATCYETVGACALSCGDVSPDETVVIVGAWDNSLSMHSVSTGRKLDKVRRAHADGISAIRVLHDHFITSSWDATLKLWRYTSRNIVAVPIQTLLECQESVLCLDVTRDGRLGIAGTRDGCTYLFPLATATLHPRVIARSEHRGGISSLSFANDNKSYIGVTLQNELFHLNLKGEAIWRMEICTAGQVRCFESDGKYAVGGTTAGKLVFWKLQAQAGTEVMYELPQAHDASISTLAVSASGSMLVSGAVDGSVYVWSLQNGLIRSTSAMSSSRGTHKRADHGQFRDDSISLPTLTMQLAEADGCLEF</sequence>
<dbReference type="EMBL" id="CM047583">
    <property type="protein sequence ID" value="KAI9913338.1"/>
    <property type="molecule type" value="Genomic_DNA"/>
</dbReference>